<feature type="region of interest" description="Disordered" evidence="1">
    <location>
        <begin position="291"/>
        <end position="317"/>
    </location>
</feature>
<accession>A0ABR2UFY0</accession>
<proteinExistence type="predicted"/>
<gene>
    <name evidence="2" type="ORF">SUNI508_11859</name>
</gene>
<organism evidence="2 3">
    <name type="scientific">Seiridium unicorne</name>
    <dbReference type="NCBI Taxonomy" id="138068"/>
    <lineage>
        <taxon>Eukaryota</taxon>
        <taxon>Fungi</taxon>
        <taxon>Dikarya</taxon>
        <taxon>Ascomycota</taxon>
        <taxon>Pezizomycotina</taxon>
        <taxon>Sordariomycetes</taxon>
        <taxon>Xylariomycetidae</taxon>
        <taxon>Amphisphaeriales</taxon>
        <taxon>Sporocadaceae</taxon>
        <taxon>Seiridium</taxon>
    </lineage>
</organism>
<protein>
    <submittedName>
        <fullName evidence="2">Uncharacterized protein</fullName>
    </submittedName>
</protein>
<comment type="caution">
    <text evidence="2">The sequence shown here is derived from an EMBL/GenBank/DDBJ whole genome shotgun (WGS) entry which is preliminary data.</text>
</comment>
<dbReference type="EMBL" id="JARVKF010000438">
    <property type="protein sequence ID" value="KAK9413537.1"/>
    <property type="molecule type" value="Genomic_DNA"/>
</dbReference>
<sequence>MSNTSAPSTSRFQPNALAPIPSYSTYRQQTWNPTCTHLTMARLYEPNFDREHMLLDAIAKGRPVNFDLLGLSLTEQVKPGPRSPEMRSNRYSFLKEIDAVAMKAYSPDQIATILEQRENLHQVLAMEDQSAAALKRTYYTPSSALATTISPPPGFSAPRSEKPWVPQDEAECQFKCCHNCRPTCESRSYLSLDGILKGDITPTAAVGFGFHLQGTRPVIDANIVKRIGYRAVPLPTPARREFGTPASSPSSIWSILDVIDEQIVEMARLEDEADASDPMSELISNSIVNNTSDNAQLNDSVRPPWTPPATPSAWKHTGRLEDGSVDFEDCYNVCNGRSPDSLKTNPIARRAAFESIRKNPLSSAPNGHIAGHDSNPYLPVDAHDVGLCLPFNKAVFARACSTPLPPSTPREDAFFHEKLTQMEEHEMEEGRFHEEPLEVAHGIAILEESVEMHVPDIMSQI</sequence>
<evidence type="ECO:0000256" key="1">
    <source>
        <dbReference type="SAM" id="MobiDB-lite"/>
    </source>
</evidence>
<evidence type="ECO:0000313" key="3">
    <source>
        <dbReference type="Proteomes" id="UP001408356"/>
    </source>
</evidence>
<dbReference type="Proteomes" id="UP001408356">
    <property type="component" value="Unassembled WGS sequence"/>
</dbReference>
<name>A0ABR2UFY0_9PEZI</name>
<evidence type="ECO:0000313" key="2">
    <source>
        <dbReference type="EMBL" id="KAK9413537.1"/>
    </source>
</evidence>
<keyword evidence="3" id="KW-1185">Reference proteome</keyword>
<reference evidence="2 3" key="1">
    <citation type="journal article" date="2024" name="J. Plant Pathol.">
        <title>Sequence and assembly of the genome of Seiridium unicorne, isolate CBS 538.82, causal agent of cypress canker disease.</title>
        <authorList>
            <person name="Scali E."/>
            <person name="Rocca G.D."/>
            <person name="Danti R."/>
            <person name="Garbelotto M."/>
            <person name="Barberini S."/>
            <person name="Baroncelli R."/>
            <person name="Emiliani G."/>
        </authorList>
    </citation>
    <scope>NUCLEOTIDE SEQUENCE [LARGE SCALE GENOMIC DNA]</scope>
    <source>
        <strain evidence="2 3">BM-138-508</strain>
    </source>
</reference>